<keyword evidence="4" id="KW-0813">Transport</keyword>
<evidence type="ECO:0000313" key="12">
    <source>
        <dbReference type="Proteomes" id="UP000027946"/>
    </source>
</evidence>
<feature type="transmembrane region" description="Helical" evidence="10">
    <location>
        <begin position="48"/>
        <end position="72"/>
    </location>
</feature>
<feature type="transmembrane region" description="Helical" evidence="10">
    <location>
        <begin position="136"/>
        <end position="153"/>
    </location>
</feature>
<accession>A0A069RG21</accession>
<dbReference type="InterPro" id="IPR048279">
    <property type="entry name" value="MdtK-like"/>
</dbReference>
<evidence type="ECO:0000256" key="8">
    <source>
        <dbReference type="ARBA" id="ARBA00023136"/>
    </source>
</evidence>
<dbReference type="OrthoDB" id="9811110at2"/>
<dbReference type="GO" id="GO:0015297">
    <property type="term" value="F:antiporter activity"/>
    <property type="evidence" value="ECO:0007669"/>
    <property type="project" value="InterPro"/>
</dbReference>
<evidence type="ECO:0000313" key="11">
    <source>
        <dbReference type="EMBL" id="KDR95758.1"/>
    </source>
</evidence>
<keyword evidence="12" id="KW-1185">Reference proteome</keyword>
<dbReference type="AlphaFoldDB" id="A0A069RG21"/>
<keyword evidence="9" id="KW-0046">Antibiotic resistance</keyword>
<keyword evidence="7 10" id="KW-1133">Transmembrane helix</keyword>
<evidence type="ECO:0000256" key="10">
    <source>
        <dbReference type="SAM" id="Phobius"/>
    </source>
</evidence>
<dbReference type="Proteomes" id="UP000027946">
    <property type="component" value="Unassembled WGS sequence"/>
</dbReference>
<dbReference type="GO" id="GO:0005886">
    <property type="term" value="C:plasma membrane"/>
    <property type="evidence" value="ECO:0007669"/>
    <property type="project" value="UniProtKB-SubCell"/>
</dbReference>
<dbReference type="PANTHER" id="PTHR43823">
    <property type="entry name" value="SPORULATION PROTEIN YKVU"/>
    <property type="match status" value="1"/>
</dbReference>
<dbReference type="PANTHER" id="PTHR43823:SF3">
    <property type="entry name" value="MULTIDRUG EXPORT PROTEIN MEPA"/>
    <property type="match status" value="1"/>
</dbReference>
<feature type="transmembrane region" description="Helical" evidence="10">
    <location>
        <begin position="93"/>
        <end position="116"/>
    </location>
</feature>
<reference evidence="11 12" key="1">
    <citation type="submission" date="2014-03" db="EMBL/GenBank/DDBJ databases">
        <title>Genome sequence of Clostridium litorale W6, DSM 5388.</title>
        <authorList>
            <person name="Poehlein A."/>
            <person name="Jagirdar A."/>
            <person name="Khonsari B."/>
            <person name="Chibani C.M."/>
            <person name="Gutierrez Gutierrez D.A."/>
            <person name="Davydova E."/>
            <person name="Alghaithi H.S."/>
            <person name="Nair K.P."/>
            <person name="Dhamotharan K."/>
            <person name="Chandran L."/>
            <person name="G W."/>
            <person name="Daniel R."/>
        </authorList>
    </citation>
    <scope>NUCLEOTIDE SEQUENCE [LARGE SCALE GENOMIC DNA]</scope>
    <source>
        <strain evidence="11 12">W6</strain>
    </source>
</reference>
<keyword evidence="8 10" id="KW-0472">Membrane</keyword>
<dbReference type="GO" id="GO:0046677">
    <property type="term" value="P:response to antibiotic"/>
    <property type="evidence" value="ECO:0007669"/>
    <property type="project" value="UniProtKB-KW"/>
</dbReference>
<dbReference type="Pfam" id="PF01554">
    <property type="entry name" value="MatE"/>
    <property type="match status" value="2"/>
</dbReference>
<dbReference type="eggNOG" id="COG0534">
    <property type="taxonomic scope" value="Bacteria"/>
</dbReference>
<organism evidence="11 12">
    <name type="scientific">Peptoclostridium litorale DSM 5388</name>
    <dbReference type="NCBI Taxonomy" id="1121324"/>
    <lineage>
        <taxon>Bacteria</taxon>
        <taxon>Bacillati</taxon>
        <taxon>Bacillota</taxon>
        <taxon>Clostridia</taxon>
        <taxon>Peptostreptococcales</taxon>
        <taxon>Peptoclostridiaceae</taxon>
        <taxon>Peptoclostridium</taxon>
    </lineage>
</organism>
<dbReference type="NCBIfam" id="TIGR00797">
    <property type="entry name" value="matE"/>
    <property type="match status" value="1"/>
</dbReference>
<evidence type="ECO:0000256" key="3">
    <source>
        <dbReference type="ARBA" id="ARBA00022106"/>
    </source>
</evidence>
<evidence type="ECO:0000256" key="9">
    <source>
        <dbReference type="ARBA" id="ARBA00023251"/>
    </source>
</evidence>
<dbReference type="EMBL" id="JJMM01000010">
    <property type="protein sequence ID" value="KDR95758.1"/>
    <property type="molecule type" value="Genomic_DNA"/>
</dbReference>
<sequence>MKNENIMDTDNIGKALLKLAIPGIIGMLVNAVYNVVDTIFVGMLQNTSAIAAVSVAFPLFMLISSIGLMYGVGAASYISRLLGQKSREQADKAASTTFFTAIVTGIAFTIAGYFSIEQLLKIFGATPTIMPYAKTYTTIIMLGSVFTIMNMTMNNMIRAEGGAKYSMIALSSGAIINIVLDPVMMFGLDMGINGAAVATVISQAVSTLILLRYYFQGNSVVKVALKNFKPSRHIYSQIMKIGLSTLGRQSLSSVSLGMLNTAAAVYGDVAVAAMGITLRVFSMALFTIFGYNQGMQPLIGYNYGAKRFDRLKKTLGISIKAMTIYSIVCTIVFWAFAEQIVGVFSQDIQVIDIGSRTLRAMCLMTPLLGFQQVYAVLFQALGKGKEAFVLSLSRQGLFFMPAIIVLPKLFGLDGVIFTQTVADFMTNILTAFFAYSISKELGKEEEKYTTKVDEKPVCCAVNQNTAKVLE</sequence>
<evidence type="ECO:0000256" key="7">
    <source>
        <dbReference type="ARBA" id="ARBA00022989"/>
    </source>
</evidence>
<evidence type="ECO:0000256" key="4">
    <source>
        <dbReference type="ARBA" id="ARBA00022448"/>
    </source>
</evidence>
<keyword evidence="5" id="KW-1003">Cell membrane</keyword>
<feature type="transmembrane region" description="Helical" evidence="10">
    <location>
        <begin position="389"/>
        <end position="410"/>
    </location>
</feature>
<feature type="transmembrane region" description="Helical" evidence="10">
    <location>
        <begin position="194"/>
        <end position="214"/>
    </location>
</feature>
<feature type="transmembrane region" description="Helical" evidence="10">
    <location>
        <begin position="357"/>
        <end position="377"/>
    </location>
</feature>
<dbReference type="InterPro" id="IPR045070">
    <property type="entry name" value="MATE_MepA-like"/>
</dbReference>
<feature type="transmembrane region" description="Helical" evidence="10">
    <location>
        <begin position="315"/>
        <end position="337"/>
    </location>
</feature>
<feature type="transmembrane region" description="Helical" evidence="10">
    <location>
        <begin position="165"/>
        <end position="188"/>
    </location>
</feature>
<dbReference type="InterPro" id="IPR051327">
    <property type="entry name" value="MATE_MepA_subfamily"/>
</dbReference>
<keyword evidence="6 10" id="KW-0812">Transmembrane</keyword>
<comment type="subcellular location">
    <subcellularLocation>
        <location evidence="1">Cell membrane</location>
        <topology evidence="1">Multi-pass membrane protein</topology>
    </subcellularLocation>
</comment>
<dbReference type="STRING" id="1121324.CLIT_10c04850"/>
<dbReference type="PIRSF" id="PIRSF006603">
    <property type="entry name" value="DinF"/>
    <property type="match status" value="1"/>
</dbReference>
<dbReference type="RefSeq" id="WP_074210103.1">
    <property type="nucleotide sequence ID" value="NZ_FSRH01000011.1"/>
</dbReference>
<comment type="caution">
    <text evidence="11">The sequence shown here is derived from an EMBL/GenBank/DDBJ whole genome shotgun (WGS) entry which is preliminary data.</text>
</comment>
<dbReference type="CDD" id="cd13143">
    <property type="entry name" value="MATE_MepA_like"/>
    <property type="match status" value="1"/>
</dbReference>
<comment type="similarity">
    <text evidence="2">Belongs to the multi antimicrobial extrusion (MATE) (TC 2.A.66.1) family. MepA subfamily.</text>
</comment>
<evidence type="ECO:0000256" key="6">
    <source>
        <dbReference type="ARBA" id="ARBA00022692"/>
    </source>
</evidence>
<feature type="transmembrane region" description="Helical" evidence="10">
    <location>
        <begin position="271"/>
        <end position="294"/>
    </location>
</feature>
<protein>
    <recommendedName>
        <fullName evidence="3">Multidrug export protein MepA</fullName>
    </recommendedName>
</protein>
<gene>
    <name evidence="11" type="primary">mepA2</name>
    <name evidence="11" type="ORF">CLIT_10c04850</name>
</gene>
<name>A0A069RG21_PEPLI</name>
<dbReference type="GO" id="GO:0042910">
    <property type="term" value="F:xenobiotic transmembrane transporter activity"/>
    <property type="evidence" value="ECO:0007669"/>
    <property type="project" value="InterPro"/>
</dbReference>
<evidence type="ECO:0000256" key="1">
    <source>
        <dbReference type="ARBA" id="ARBA00004651"/>
    </source>
</evidence>
<dbReference type="InterPro" id="IPR002528">
    <property type="entry name" value="MATE_fam"/>
</dbReference>
<feature type="transmembrane region" description="Helical" evidence="10">
    <location>
        <begin position="15"/>
        <end position="36"/>
    </location>
</feature>
<evidence type="ECO:0000256" key="2">
    <source>
        <dbReference type="ARBA" id="ARBA00008417"/>
    </source>
</evidence>
<evidence type="ECO:0000256" key="5">
    <source>
        <dbReference type="ARBA" id="ARBA00022475"/>
    </source>
</evidence>
<proteinExistence type="inferred from homology"/>